<feature type="compositionally biased region" description="Basic and acidic residues" evidence="10">
    <location>
        <begin position="279"/>
        <end position="289"/>
    </location>
</feature>
<gene>
    <name evidence="12" type="ORF">H0G86_010529</name>
</gene>
<sequence length="305" mass="32633">MHRQYAPPREPIRNEIVVVFGEFCGTFMFLLMSFIGTQAALDNNDPTNPNAPLFPFSLLYVASSFGAALAVNVWVFYRVTGGMFNPAVTLGLVLVGAVKPIRGLLIFPAQIVAGIAAAAVTDALLPGPLLVANKLASGTSISRGLFIEMFLTAQLVITVYFLAVEKHRATFLAPLGIGLAVFIAHICGTNFTGTGINPARSFGPAVVTDFTGYQWIYWVGPLLGSLLAFAVYTILKWLEYHNANPGQDDDSFVKKTPAGFNIPTGDRQYSNSTNGTNGAKEHTPSEPRDSGVVQTNSGPQGFQAV</sequence>
<dbReference type="AlphaFoldDB" id="A0A8G0LPP1"/>
<comment type="similarity">
    <text evidence="2 9">Belongs to the MIP/aquaporin (TC 1.A.8) family.</text>
</comment>
<keyword evidence="7 11" id="KW-0472">Membrane</keyword>
<evidence type="ECO:0000256" key="7">
    <source>
        <dbReference type="ARBA" id="ARBA00023136"/>
    </source>
</evidence>
<feature type="transmembrane region" description="Helical" evidence="11">
    <location>
        <begin position="16"/>
        <end position="41"/>
    </location>
</feature>
<dbReference type="GO" id="GO:0005886">
    <property type="term" value="C:plasma membrane"/>
    <property type="evidence" value="ECO:0007669"/>
    <property type="project" value="TreeGrafter"/>
</dbReference>
<evidence type="ECO:0000256" key="9">
    <source>
        <dbReference type="RuleBase" id="RU000477"/>
    </source>
</evidence>
<keyword evidence="6 11" id="KW-1133">Transmembrane helix</keyword>
<evidence type="ECO:0000313" key="13">
    <source>
        <dbReference type="Proteomes" id="UP000826661"/>
    </source>
</evidence>
<comment type="subcellular location">
    <subcellularLocation>
        <location evidence="1">Membrane</location>
        <topology evidence="1">Multi-pass membrane protein</topology>
    </subcellularLocation>
</comment>
<dbReference type="GO" id="GO:0015250">
    <property type="term" value="F:water channel activity"/>
    <property type="evidence" value="ECO:0007669"/>
    <property type="project" value="TreeGrafter"/>
</dbReference>
<protein>
    <submittedName>
        <fullName evidence="12">Aquaporin</fullName>
    </submittedName>
</protein>
<keyword evidence="5" id="KW-0677">Repeat</keyword>
<name>A0A8G0LPP1_9HYPO</name>
<feature type="compositionally biased region" description="Polar residues" evidence="10">
    <location>
        <begin position="292"/>
        <end position="305"/>
    </location>
</feature>
<feature type="transmembrane region" description="Helical" evidence="11">
    <location>
        <begin position="215"/>
        <end position="235"/>
    </location>
</feature>
<evidence type="ECO:0000256" key="6">
    <source>
        <dbReference type="ARBA" id="ARBA00022989"/>
    </source>
</evidence>
<dbReference type="FunFam" id="1.20.1080.10:FF:000014">
    <property type="entry name" value="Aquaporin 1"/>
    <property type="match status" value="1"/>
</dbReference>
<dbReference type="Gene3D" id="1.20.1080.10">
    <property type="entry name" value="Glycerol uptake facilitator protein"/>
    <property type="match status" value="1"/>
</dbReference>
<evidence type="ECO:0000256" key="11">
    <source>
        <dbReference type="SAM" id="Phobius"/>
    </source>
</evidence>
<keyword evidence="13" id="KW-1185">Reference proteome</keyword>
<evidence type="ECO:0000256" key="1">
    <source>
        <dbReference type="ARBA" id="ARBA00004141"/>
    </source>
</evidence>
<feature type="transmembrane region" description="Helical" evidence="11">
    <location>
        <begin position="104"/>
        <end position="125"/>
    </location>
</feature>
<feature type="compositionally biased region" description="Polar residues" evidence="10">
    <location>
        <begin position="267"/>
        <end position="277"/>
    </location>
</feature>
<comment type="catalytic activity">
    <reaction evidence="8">
        <text>H2O(in) = H2O(out)</text>
        <dbReference type="Rhea" id="RHEA:29667"/>
        <dbReference type="ChEBI" id="CHEBI:15377"/>
    </reaction>
</comment>
<evidence type="ECO:0000256" key="5">
    <source>
        <dbReference type="ARBA" id="ARBA00022737"/>
    </source>
</evidence>
<dbReference type="PRINTS" id="PR00783">
    <property type="entry name" value="MINTRINSICP"/>
</dbReference>
<evidence type="ECO:0000313" key="12">
    <source>
        <dbReference type="EMBL" id="QYT03581.1"/>
    </source>
</evidence>
<dbReference type="InterPro" id="IPR000425">
    <property type="entry name" value="MIP"/>
</dbReference>
<dbReference type="EMBL" id="CP075869">
    <property type="protein sequence ID" value="QYT03581.1"/>
    <property type="molecule type" value="Genomic_DNA"/>
</dbReference>
<keyword evidence="4 9" id="KW-0812">Transmembrane</keyword>
<organism evidence="12 13">
    <name type="scientific">Trichoderma simmonsii</name>
    <dbReference type="NCBI Taxonomy" id="1491479"/>
    <lineage>
        <taxon>Eukaryota</taxon>
        <taxon>Fungi</taxon>
        <taxon>Dikarya</taxon>
        <taxon>Ascomycota</taxon>
        <taxon>Pezizomycotina</taxon>
        <taxon>Sordariomycetes</taxon>
        <taxon>Hypocreomycetidae</taxon>
        <taxon>Hypocreales</taxon>
        <taxon>Hypocreaceae</taxon>
        <taxon>Trichoderma</taxon>
    </lineage>
</organism>
<feature type="region of interest" description="Disordered" evidence="10">
    <location>
        <begin position="249"/>
        <end position="305"/>
    </location>
</feature>
<dbReference type="PANTHER" id="PTHR19139">
    <property type="entry name" value="AQUAPORIN TRANSPORTER"/>
    <property type="match status" value="1"/>
</dbReference>
<evidence type="ECO:0000256" key="3">
    <source>
        <dbReference type="ARBA" id="ARBA00022448"/>
    </source>
</evidence>
<dbReference type="PANTHER" id="PTHR19139:SF199">
    <property type="entry name" value="MIP17260P"/>
    <property type="match status" value="1"/>
</dbReference>
<dbReference type="SUPFAM" id="SSF81338">
    <property type="entry name" value="Aquaporin-like"/>
    <property type="match status" value="1"/>
</dbReference>
<keyword evidence="3 9" id="KW-0813">Transport</keyword>
<proteinExistence type="inferred from homology"/>
<evidence type="ECO:0000256" key="8">
    <source>
        <dbReference type="ARBA" id="ARBA00034651"/>
    </source>
</evidence>
<evidence type="ECO:0000256" key="2">
    <source>
        <dbReference type="ARBA" id="ARBA00006175"/>
    </source>
</evidence>
<accession>A0A8G0LPP1</accession>
<evidence type="ECO:0000256" key="10">
    <source>
        <dbReference type="SAM" id="MobiDB-lite"/>
    </source>
</evidence>
<reference evidence="12 13" key="1">
    <citation type="journal article" date="2021" name="BMC Genomics">
        <title>Telomere-to-telomere genome assembly of asparaginase-producing Trichoderma simmonsii.</title>
        <authorList>
            <person name="Chung D."/>
            <person name="Kwon Y.M."/>
            <person name="Yang Y."/>
        </authorList>
    </citation>
    <scope>NUCLEOTIDE SEQUENCE [LARGE SCALE GENOMIC DNA]</scope>
    <source>
        <strain evidence="12 13">GH-Sj1</strain>
    </source>
</reference>
<feature type="transmembrane region" description="Helical" evidence="11">
    <location>
        <begin position="171"/>
        <end position="195"/>
    </location>
</feature>
<dbReference type="Proteomes" id="UP000826661">
    <property type="component" value="Chromosome VI"/>
</dbReference>
<evidence type="ECO:0000256" key="4">
    <source>
        <dbReference type="ARBA" id="ARBA00022692"/>
    </source>
</evidence>
<feature type="transmembrane region" description="Helical" evidence="11">
    <location>
        <begin position="145"/>
        <end position="164"/>
    </location>
</feature>
<dbReference type="Pfam" id="PF00230">
    <property type="entry name" value="MIP"/>
    <property type="match status" value="1"/>
</dbReference>
<feature type="transmembrane region" description="Helical" evidence="11">
    <location>
        <begin position="53"/>
        <end position="77"/>
    </location>
</feature>
<dbReference type="InterPro" id="IPR034294">
    <property type="entry name" value="Aquaporin_transptr"/>
</dbReference>
<dbReference type="InterPro" id="IPR023271">
    <property type="entry name" value="Aquaporin-like"/>
</dbReference>